<dbReference type="PRINTS" id="PR00080">
    <property type="entry name" value="SDRFAMILY"/>
</dbReference>
<proteinExistence type="predicted"/>
<dbReference type="FunFam" id="3.40.50.720:FF:000084">
    <property type="entry name" value="Short-chain dehydrogenase reductase"/>
    <property type="match status" value="1"/>
</dbReference>
<reference evidence="3" key="1">
    <citation type="submission" date="2022-11" db="UniProtKB">
        <authorList>
            <consortium name="WormBaseParasite"/>
        </authorList>
    </citation>
    <scope>IDENTIFICATION</scope>
</reference>
<accession>A0A914WFV9</accession>
<dbReference type="AlphaFoldDB" id="A0A914WFV9"/>
<dbReference type="PANTHER" id="PTHR43975:SF2">
    <property type="entry name" value="EG:BACR7A4.14 PROTEIN-RELATED"/>
    <property type="match status" value="1"/>
</dbReference>
<dbReference type="PRINTS" id="PR00081">
    <property type="entry name" value="GDHRDH"/>
</dbReference>
<evidence type="ECO:0000256" key="1">
    <source>
        <dbReference type="ARBA" id="ARBA00023002"/>
    </source>
</evidence>
<dbReference type="GO" id="GO:0016491">
    <property type="term" value="F:oxidoreductase activity"/>
    <property type="evidence" value="ECO:0007669"/>
    <property type="project" value="UniProtKB-KW"/>
</dbReference>
<name>A0A914WFV9_9BILA</name>
<keyword evidence="1" id="KW-0560">Oxidoreductase</keyword>
<evidence type="ECO:0000313" key="3">
    <source>
        <dbReference type="WBParaSite" id="PSAMB.scaffold391size53556.g5422.t1"/>
    </source>
</evidence>
<dbReference type="InterPro" id="IPR036291">
    <property type="entry name" value="NAD(P)-bd_dom_sf"/>
</dbReference>
<dbReference type="Gene3D" id="3.40.50.720">
    <property type="entry name" value="NAD(P)-binding Rossmann-like Domain"/>
    <property type="match status" value="1"/>
</dbReference>
<evidence type="ECO:0000313" key="2">
    <source>
        <dbReference type="Proteomes" id="UP000887566"/>
    </source>
</evidence>
<keyword evidence="2" id="KW-1185">Reference proteome</keyword>
<dbReference type="SUPFAM" id="SSF51735">
    <property type="entry name" value="NAD(P)-binding Rossmann-fold domains"/>
    <property type="match status" value="1"/>
</dbReference>
<protein>
    <submittedName>
        <fullName evidence="3">Uncharacterized protein</fullName>
    </submittedName>
</protein>
<organism evidence="2 3">
    <name type="scientific">Plectus sambesii</name>
    <dbReference type="NCBI Taxonomy" id="2011161"/>
    <lineage>
        <taxon>Eukaryota</taxon>
        <taxon>Metazoa</taxon>
        <taxon>Ecdysozoa</taxon>
        <taxon>Nematoda</taxon>
        <taxon>Chromadorea</taxon>
        <taxon>Plectida</taxon>
        <taxon>Plectina</taxon>
        <taxon>Plectoidea</taxon>
        <taxon>Plectidae</taxon>
        <taxon>Plectus</taxon>
    </lineage>
</organism>
<dbReference type="PROSITE" id="PS00061">
    <property type="entry name" value="ADH_SHORT"/>
    <property type="match status" value="1"/>
</dbReference>
<dbReference type="InterPro" id="IPR020904">
    <property type="entry name" value="Sc_DH/Rdtase_CS"/>
</dbReference>
<sequence length="261" mass="27407">MASAEARKVAVITGASSGIGAETAVTLAKAGYNLSITGRDEAALEAVKQECVAACKDHKIEVVITVGDITKEEVAKKIVDNTIAKFDRLDALVNAAGILVGGGAAKLPISDYDKQFDVNVRSMIIITQACIPHLIKTQGSIVNVSSIAGICSFAGATYYCMSKAAVDMFTKCLALELAPKQVRVNAVNPGVIRTNVHKRAGMNEEEYKQFLEHSKTTHALGRVGEADEVAKAIAFLAGADSSFTTGVLLPIDGGRGIMAPR</sequence>
<dbReference type="WBParaSite" id="PSAMB.scaffold391size53556.g5422.t1">
    <property type="protein sequence ID" value="PSAMB.scaffold391size53556.g5422.t1"/>
    <property type="gene ID" value="PSAMB.scaffold391size53556.g5422"/>
</dbReference>
<dbReference type="PANTHER" id="PTHR43975">
    <property type="entry name" value="ZGC:101858"/>
    <property type="match status" value="1"/>
</dbReference>
<dbReference type="Pfam" id="PF13561">
    <property type="entry name" value="adh_short_C2"/>
    <property type="match status" value="1"/>
</dbReference>
<dbReference type="InterPro" id="IPR002347">
    <property type="entry name" value="SDR_fam"/>
</dbReference>
<dbReference type="Proteomes" id="UP000887566">
    <property type="component" value="Unplaced"/>
</dbReference>